<dbReference type="FunFam" id="2.60.200.20:FF:000008">
    <property type="entry name" value="smad nuclear-interacting protein 1"/>
    <property type="match status" value="1"/>
</dbReference>
<keyword evidence="2" id="KW-1017">Isopeptide bond</keyword>
<feature type="compositionally biased region" description="Basic and acidic residues" evidence="12">
    <location>
        <begin position="232"/>
        <end position="347"/>
    </location>
</feature>
<keyword evidence="3" id="KW-0597">Phosphoprotein</keyword>
<dbReference type="AlphaFoldDB" id="A0A8R2GCV5"/>
<accession>A0A8R2GCV5</accession>
<reference evidence="15" key="1">
    <citation type="journal article" date="2008" name="Insect Biochem. Mol. Biol.">
        <title>The genome of a lepidopteran model insect, the silkworm Bombyx mori.</title>
        <authorList>
            <consortium name="International Silkworm Genome Consortium"/>
        </authorList>
    </citation>
    <scope>NUCLEOTIDE SEQUENCE [LARGE SCALE GENOMIC DNA]</scope>
    <source>
        <strain evidence="15">p50T</strain>
    </source>
</reference>
<comment type="subcellular location">
    <subcellularLocation>
        <location evidence="1">Nucleus</location>
    </subcellularLocation>
</comment>
<dbReference type="EnsemblMetazoa" id="XM_012695909.3">
    <property type="protein sequence ID" value="XP_012551363.1"/>
    <property type="gene ID" value="LOC101745404"/>
</dbReference>
<feature type="compositionally biased region" description="Basic and acidic residues" evidence="12">
    <location>
        <begin position="515"/>
        <end position="532"/>
    </location>
</feature>
<keyword evidence="5" id="KW-0747">Spliceosome</keyword>
<keyword evidence="6" id="KW-0832">Ubl conjugation</keyword>
<reference evidence="14" key="2">
    <citation type="submission" date="2022-06" db="UniProtKB">
        <authorList>
            <consortium name="EnsemblMetazoa"/>
        </authorList>
    </citation>
    <scope>IDENTIFICATION</scope>
    <source>
        <strain evidence="14">p50T (Dazao)</strain>
    </source>
</reference>
<feature type="compositionally biased region" description="Basic residues" evidence="12">
    <location>
        <begin position="99"/>
        <end position="113"/>
    </location>
</feature>
<keyword evidence="9" id="KW-0508">mRNA splicing</keyword>
<dbReference type="PROSITE" id="PS50006">
    <property type="entry name" value="FHA_DOMAIN"/>
    <property type="match status" value="1"/>
</dbReference>
<evidence type="ECO:0000256" key="4">
    <source>
        <dbReference type="ARBA" id="ARBA00022664"/>
    </source>
</evidence>
<dbReference type="InterPro" id="IPR000253">
    <property type="entry name" value="FHA_dom"/>
</dbReference>
<feature type="domain" description="FHA" evidence="13">
    <location>
        <begin position="404"/>
        <end position="467"/>
    </location>
</feature>
<keyword evidence="15" id="KW-1185">Reference proteome</keyword>
<evidence type="ECO:0000256" key="7">
    <source>
        <dbReference type="ARBA" id="ARBA00023054"/>
    </source>
</evidence>
<protein>
    <recommendedName>
        <fullName evidence="13">FHA domain-containing protein</fullName>
    </recommendedName>
</protein>
<evidence type="ECO:0000256" key="8">
    <source>
        <dbReference type="ARBA" id="ARBA00023158"/>
    </source>
</evidence>
<dbReference type="GO" id="GO:0031047">
    <property type="term" value="P:regulatory ncRNA-mediated gene silencing"/>
    <property type="evidence" value="ECO:0007669"/>
    <property type="project" value="UniProtKB-KW"/>
</dbReference>
<proteinExistence type="predicted"/>
<comment type="function">
    <text evidence="11">Required for pre-mRNA splicing as component of the spliceosome. As a component of the minor spliceosome, involved in the splicing of U12-type introns in pre-mRNAs. Down-regulates NF-kappa-B signaling by competing with RELA for CREBBP/EP300 binding. Involved in the microRNA (miRNA) biogenesis. May be involved in cyclin-D1/CCND1 mRNA stability through the SNARP complex which associates with both the 3'end of the CCND1 gene and its mRNA.</text>
</comment>
<feature type="compositionally biased region" description="Basic and acidic residues" evidence="12">
    <location>
        <begin position="151"/>
        <end position="206"/>
    </location>
</feature>
<keyword evidence="4" id="KW-0507">mRNA processing</keyword>
<dbReference type="PANTHER" id="PTHR23308">
    <property type="entry name" value="NUCLEAR INHIBITOR OF PROTEIN PHOSPHATASE-1"/>
    <property type="match status" value="1"/>
</dbReference>
<organism evidence="14 15">
    <name type="scientific">Bombyx mori</name>
    <name type="common">Silk moth</name>
    <dbReference type="NCBI Taxonomy" id="7091"/>
    <lineage>
        <taxon>Eukaryota</taxon>
        <taxon>Metazoa</taxon>
        <taxon>Ecdysozoa</taxon>
        <taxon>Arthropoda</taxon>
        <taxon>Hexapoda</taxon>
        <taxon>Insecta</taxon>
        <taxon>Pterygota</taxon>
        <taxon>Neoptera</taxon>
        <taxon>Endopterygota</taxon>
        <taxon>Lepidoptera</taxon>
        <taxon>Glossata</taxon>
        <taxon>Ditrysia</taxon>
        <taxon>Bombycoidea</taxon>
        <taxon>Bombycidae</taxon>
        <taxon>Bombycinae</taxon>
        <taxon>Bombyx</taxon>
    </lineage>
</organism>
<dbReference type="GO" id="GO:0006397">
    <property type="term" value="P:mRNA processing"/>
    <property type="evidence" value="ECO:0007669"/>
    <property type="project" value="UniProtKB-KW"/>
</dbReference>
<feature type="region of interest" description="Disordered" evidence="12">
    <location>
        <begin position="1"/>
        <end position="355"/>
    </location>
</feature>
<keyword evidence="7" id="KW-0175">Coiled coil</keyword>
<evidence type="ECO:0000256" key="12">
    <source>
        <dbReference type="SAM" id="MobiDB-lite"/>
    </source>
</evidence>
<evidence type="ECO:0000256" key="5">
    <source>
        <dbReference type="ARBA" id="ARBA00022728"/>
    </source>
</evidence>
<evidence type="ECO:0000256" key="9">
    <source>
        <dbReference type="ARBA" id="ARBA00023187"/>
    </source>
</evidence>
<evidence type="ECO:0000313" key="14">
    <source>
        <dbReference type="EnsemblMetazoa" id="XP_012551363.1"/>
    </source>
</evidence>
<dbReference type="InterPro" id="IPR008984">
    <property type="entry name" value="SMAD_FHA_dom_sf"/>
</dbReference>
<dbReference type="GO" id="GO:0008380">
    <property type="term" value="P:RNA splicing"/>
    <property type="evidence" value="ECO:0007669"/>
    <property type="project" value="UniProtKB-KW"/>
</dbReference>
<evidence type="ECO:0000256" key="10">
    <source>
        <dbReference type="ARBA" id="ARBA00023242"/>
    </source>
</evidence>
<evidence type="ECO:0000256" key="2">
    <source>
        <dbReference type="ARBA" id="ARBA00022499"/>
    </source>
</evidence>
<dbReference type="SUPFAM" id="SSF49879">
    <property type="entry name" value="SMAD/FHA domain"/>
    <property type="match status" value="1"/>
</dbReference>
<evidence type="ECO:0000256" key="1">
    <source>
        <dbReference type="ARBA" id="ARBA00004123"/>
    </source>
</evidence>
<feature type="compositionally biased region" description="Polar residues" evidence="12">
    <location>
        <begin position="209"/>
        <end position="230"/>
    </location>
</feature>
<name>A0A8R2GCV5_BOMMO</name>
<dbReference type="InterPro" id="IPR050923">
    <property type="entry name" value="Cell_Proc_Reg/RNA_Proc"/>
</dbReference>
<dbReference type="Pfam" id="PF00498">
    <property type="entry name" value="FHA"/>
    <property type="match status" value="1"/>
</dbReference>
<keyword evidence="10" id="KW-0539">Nucleus</keyword>
<feature type="compositionally biased region" description="Basic residues" evidence="12">
    <location>
        <begin position="60"/>
        <end position="79"/>
    </location>
</feature>
<evidence type="ECO:0000256" key="6">
    <source>
        <dbReference type="ARBA" id="ARBA00022843"/>
    </source>
</evidence>
<dbReference type="RefSeq" id="XP_012551363.1">
    <property type="nucleotide sequence ID" value="XM_012695909.4"/>
</dbReference>
<feature type="region of interest" description="Disordered" evidence="12">
    <location>
        <begin position="512"/>
        <end position="532"/>
    </location>
</feature>
<evidence type="ECO:0000256" key="3">
    <source>
        <dbReference type="ARBA" id="ARBA00022553"/>
    </source>
</evidence>
<dbReference type="Proteomes" id="UP000005204">
    <property type="component" value="Unassembled WGS sequence"/>
</dbReference>
<sequence length="532" mass="63240">MKSKKKQHTSSEESEDTNDSARSSSSESDSEVSSASEHRHKKKRKRDSSYSETESDDQKRSKKRKHKKKKKKHGKKKRRSGSDVKPDEFILSEGEETSKKKRKHKHKHVKRARSSSASEIAEVEKSQRRLHSVVKERRDSLEEVQPTRTYYQREFRRSQSADNAREREVQRFYRGSSKERRQYQEQYDQEHERFASYHHEHFDNKHKYNQTSQYNQFNDSGGRQRNFNQFKRSREPRRDKLLPRVERPPLPPHRERSRSRSFEERPRDRNRRPEPRDEPRDDEAYRRAPDPRRDRPRPDEPRPDKPQPRPRERKSRFADAEDNKEYNWGKTEVKKEDAKNPNEKDKPNFGLSGKLTADANTVNGVVIKYTEPDDAKQPKRRWRFYPFKGDKALPILYIHRQSAFLIGRDKKVVDIALEHPSISKQHAALQYRATPFTRADGSQGRRVRPYVIDLDSANGTFVNNKKIEPRRYVELLERDVVKFGFSQREYVLLHENSKDDAQDDDQLEPALATADHIKHEKRLKQEVVEDGE</sequence>
<dbReference type="GO" id="GO:0005681">
    <property type="term" value="C:spliceosomal complex"/>
    <property type="evidence" value="ECO:0007669"/>
    <property type="project" value="UniProtKB-KW"/>
</dbReference>
<keyword evidence="8" id="KW-0943">RNA-mediated gene silencing</keyword>
<dbReference type="GeneID" id="101745404"/>
<dbReference type="Gene3D" id="2.60.200.20">
    <property type="match status" value="1"/>
</dbReference>
<feature type="compositionally biased region" description="Basic and acidic residues" evidence="12">
    <location>
        <begin position="122"/>
        <end position="141"/>
    </location>
</feature>
<evidence type="ECO:0000313" key="15">
    <source>
        <dbReference type="Proteomes" id="UP000005204"/>
    </source>
</evidence>
<evidence type="ECO:0000259" key="13">
    <source>
        <dbReference type="PROSITE" id="PS50006"/>
    </source>
</evidence>
<evidence type="ECO:0000256" key="11">
    <source>
        <dbReference type="ARBA" id="ARBA00055964"/>
    </source>
</evidence>
<dbReference type="SMART" id="SM00240">
    <property type="entry name" value="FHA"/>
    <property type="match status" value="1"/>
</dbReference>
<feature type="compositionally biased region" description="Low complexity" evidence="12">
    <location>
        <begin position="20"/>
        <end position="35"/>
    </location>
</feature>